<accession>A0A8D3EAL6</accession>
<feature type="compositionally biased region" description="Acidic residues" evidence="1">
    <location>
        <begin position="47"/>
        <end position="58"/>
    </location>
</feature>
<feature type="compositionally biased region" description="Basic and acidic residues" evidence="1">
    <location>
        <begin position="1"/>
        <end position="19"/>
    </location>
</feature>
<organism evidence="2 3">
    <name type="scientific">Scophthalmus maximus</name>
    <name type="common">Turbot</name>
    <name type="synonym">Psetta maxima</name>
    <dbReference type="NCBI Taxonomy" id="52904"/>
    <lineage>
        <taxon>Eukaryota</taxon>
        <taxon>Metazoa</taxon>
        <taxon>Chordata</taxon>
        <taxon>Craniata</taxon>
        <taxon>Vertebrata</taxon>
        <taxon>Euteleostomi</taxon>
        <taxon>Actinopterygii</taxon>
        <taxon>Neopterygii</taxon>
        <taxon>Teleostei</taxon>
        <taxon>Neoteleostei</taxon>
        <taxon>Acanthomorphata</taxon>
        <taxon>Carangaria</taxon>
        <taxon>Pleuronectiformes</taxon>
        <taxon>Pleuronectoidei</taxon>
        <taxon>Scophthalmidae</taxon>
        <taxon>Scophthalmus</taxon>
    </lineage>
</organism>
<name>A0A8D3EAL6_SCOMX</name>
<reference evidence="2" key="1">
    <citation type="submission" date="2023-05" db="EMBL/GenBank/DDBJ databases">
        <title>High-quality long-read genome of Scophthalmus maximus.</title>
        <authorList>
            <person name="Lien S."/>
            <person name="Martinez P."/>
        </authorList>
    </citation>
    <scope>NUCLEOTIDE SEQUENCE [LARGE SCALE GENOMIC DNA]</scope>
</reference>
<reference evidence="2" key="2">
    <citation type="submission" date="2025-08" db="UniProtKB">
        <authorList>
            <consortium name="Ensembl"/>
        </authorList>
    </citation>
    <scope>IDENTIFICATION</scope>
</reference>
<evidence type="ECO:0000313" key="3">
    <source>
        <dbReference type="Proteomes" id="UP000694558"/>
    </source>
</evidence>
<sequence length="88" mass="9912">EADRQTDRQTGLKEKKQTEEAENGEDAAANGKTDLSSVTVIFWVCSGDEDDDDEDDLDAPTRKRAAEDDDDDDDDDEEVRRSCHTYVK</sequence>
<feature type="compositionally biased region" description="Acidic residues" evidence="1">
    <location>
        <begin position="67"/>
        <end position="77"/>
    </location>
</feature>
<evidence type="ECO:0000256" key="1">
    <source>
        <dbReference type="SAM" id="MobiDB-lite"/>
    </source>
</evidence>
<evidence type="ECO:0000313" key="2">
    <source>
        <dbReference type="Ensembl" id="ENSSMAP00000068825.1"/>
    </source>
</evidence>
<proteinExistence type="predicted"/>
<feature type="region of interest" description="Disordered" evidence="1">
    <location>
        <begin position="1"/>
        <end position="88"/>
    </location>
</feature>
<protein>
    <submittedName>
        <fullName evidence="2">Uncharacterized protein</fullName>
    </submittedName>
</protein>
<dbReference type="AlphaFoldDB" id="A0A8D3EAL6"/>
<dbReference type="Ensembl" id="ENSSMAT00000040665.1">
    <property type="protein sequence ID" value="ENSSMAP00000068825.1"/>
    <property type="gene ID" value="ENSSMAG00000026944.1"/>
</dbReference>
<dbReference type="Proteomes" id="UP000694558">
    <property type="component" value="Chromosome 12"/>
</dbReference>